<dbReference type="Pfam" id="PF15229">
    <property type="entry name" value="POM121"/>
    <property type="match status" value="1"/>
</dbReference>
<feature type="region of interest" description="Disordered" evidence="1">
    <location>
        <begin position="1"/>
        <end position="178"/>
    </location>
</feature>
<feature type="compositionally biased region" description="Low complexity" evidence="1">
    <location>
        <begin position="411"/>
        <end position="431"/>
    </location>
</feature>
<dbReference type="InterPro" id="IPR043220">
    <property type="entry name" value="POM121-like_prot_1"/>
</dbReference>
<feature type="compositionally biased region" description="Low complexity" evidence="1">
    <location>
        <begin position="323"/>
        <end position="336"/>
    </location>
</feature>
<feature type="compositionally biased region" description="Low complexity" evidence="1">
    <location>
        <begin position="296"/>
        <end position="311"/>
    </location>
</feature>
<feature type="compositionally biased region" description="Polar residues" evidence="1">
    <location>
        <begin position="65"/>
        <end position="92"/>
    </location>
</feature>
<name>A0ABQ9U7N2_SAGOE</name>
<evidence type="ECO:0000313" key="3">
    <source>
        <dbReference type="Proteomes" id="UP001266305"/>
    </source>
</evidence>
<feature type="compositionally biased region" description="Basic and acidic residues" evidence="1">
    <location>
        <begin position="7"/>
        <end position="31"/>
    </location>
</feature>
<feature type="region of interest" description="Disordered" evidence="1">
    <location>
        <begin position="803"/>
        <end position="863"/>
    </location>
</feature>
<evidence type="ECO:0000256" key="1">
    <source>
        <dbReference type="SAM" id="MobiDB-lite"/>
    </source>
</evidence>
<feature type="compositionally biased region" description="Polar residues" evidence="1">
    <location>
        <begin position="106"/>
        <end position="131"/>
    </location>
</feature>
<feature type="compositionally biased region" description="Low complexity" evidence="1">
    <location>
        <begin position="746"/>
        <end position="761"/>
    </location>
</feature>
<dbReference type="PANTHER" id="PTHR15566">
    <property type="entry name" value="POM121-LIKE"/>
    <property type="match status" value="1"/>
</dbReference>
<feature type="region of interest" description="Disordered" evidence="1">
    <location>
        <begin position="410"/>
        <end position="455"/>
    </location>
</feature>
<comment type="caution">
    <text evidence="2">The sequence shown here is derived from an EMBL/GenBank/DDBJ whole genome shotgun (WGS) entry which is preliminary data.</text>
</comment>
<dbReference type="Proteomes" id="UP001266305">
    <property type="component" value="Unassembled WGS sequence"/>
</dbReference>
<feature type="compositionally biased region" description="Low complexity" evidence="1">
    <location>
        <begin position="814"/>
        <end position="839"/>
    </location>
</feature>
<feature type="compositionally biased region" description="Low complexity" evidence="1">
    <location>
        <begin position="712"/>
        <end position="737"/>
    </location>
</feature>
<evidence type="ECO:0000313" key="2">
    <source>
        <dbReference type="EMBL" id="KAK2093080.1"/>
    </source>
</evidence>
<dbReference type="PANTHER" id="PTHR15566:SF4">
    <property type="entry name" value="POM121-LIKE PROTEIN 1-RELATED"/>
    <property type="match status" value="1"/>
</dbReference>
<organism evidence="2 3">
    <name type="scientific">Saguinus oedipus</name>
    <name type="common">Cotton-top tamarin</name>
    <name type="synonym">Oedipomidas oedipus</name>
    <dbReference type="NCBI Taxonomy" id="9490"/>
    <lineage>
        <taxon>Eukaryota</taxon>
        <taxon>Metazoa</taxon>
        <taxon>Chordata</taxon>
        <taxon>Craniata</taxon>
        <taxon>Vertebrata</taxon>
        <taxon>Euteleostomi</taxon>
        <taxon>Mammalia</taxon>
        <taxon>Eutheria</taxon>
        <taxon>Euarchontoglires</taxon>
        <taxon>Primates</taxon>
        <taxon>Haplorrhini</taxon>
        <taxon>Platyrrhini</taxon>
        <taxon>Cebidae</taxon>
        <taxon>Callitrichinae</taxon>
        <taxon>Saguinus</taxon>
    </lineage>
</organism>
<feature type="compositionally biased region" description="Low complexity" evidence="1">
    <location>
        <begin position="508"/>
        <end position="533"/>
    </location>
</feature>
<feature type="compositionally biased region" description="Low complexity" evidence="1">
    <location>
        <begin position="916"/>
        <end position="941"/>
    </location>
</feature>
<feature type="compositionally biased region" description="Low complexity" evidence="1">
    <location>
        <begin position="1274"/>
        <end position="1292"/>
    </location>
</feature>
<feature type="region of interest" description="Disordered" evidence="1">
    <location>
        <begin position="233"/>
        <end position="336"/>
    </location>
</feature>
<feature type="compositionally biased region" description="Low complexity" evidence="1">
    <location>
        <begin position="848"/>
        <end position="863"/>
    </location>
</feature>
<dbReference type="EMBL" id="JASSZA010000015">
    <property type="protein sequence ID" value="KAK2093080.1"/>
    <property type="molecule type" value="Genomic_DNA"/>
</dbReference>
<feature type="compositionally biased region" description="Low complexity" evidence="1">
    <location>
        <begin position="618"/>
        <end position="629"/>
    </location>
</feature>
<accession>A0ABQ9U7N2</accession>
<feature type="region of interest" description="Disordered" evidence="1">
    <location>
        <begin position="905"/>
        <end position="952"/>
    </location>
</feature>
<feature type="compositionally biased region" description="Low complexity" evidence="1">
    <location>
        <begin position="439"/>
        <end position="455"/>
    </location>
</feature>
<sequence length="1343" mass="136840">MESGAKMPERDKDPRVQEKPDDQKGGPEGSRDAGSAFRPLRDSGGLSPSVARPGPLQRDLHTQRSEIPSDQTAQPSGISNRNAIASSYSSTGGFPWVKRRKGPASSHCQLPLTSSKTVSEVSPQAVSQGQAQCEKAADSAPGEKPAPRSGSPTSQASRPHRRKFPLLPRRRGEPLRLPSPLQLGFRVTAEDLELEKKAEIMWLNSFLQGEEKSLWECRASLLSHALSSLATGTSSLPAVPKASSTDAQQERHESQDGLDPIALQASAAGSPSRPPVSGRKCRSAGPLVSSSDTLPSTSAHSQDSAQASSFAPTRPDQGTPAHSAAGASLLTTSTSSPCTKRKSIWAADKAGILPDPSSASLITALARQRVSDFALLQKLDAIATAITQPKPVVLHGRQQGTHTLKRVHPYSRPAASAAAQASSSAPTRTAQGKAAHSVAGASLPTTSTSSLAGTLSNPSSASLITTLARVTISGPTSVLKLTVTAASTTQPKPVVLHGQQQGTCGLKQPHPSSHPAASAAAQASSSAPTQSAQGTTVQSAAGVSLPTTSTSSLAVTLSNPSSASHTTTLARQRVSDFTLLQKLDTIATAITQPKPVVLHGQQRGTRTLKRVHPYSRPAASAAAQASSSAPTWPAQGTAAQSAAGVSLPTTSTSSLAVTLSNPSSASLITALARLTISGPSSVLKLPVTTAATTQAKPVVLHGQQQGTHSLKQPHPSSHPAASAAAQASSSVPTQPAQGTTAQSAAGVSLPTTSTSSLVGTLSNPSSASLITALARLTISGPTSVLKLAVTTAATTQPKPVVLHGQQQGTHGLKQPHPSSHPAASAAAQASSSVPTQPAQGTTAQSAAGVSLPTTSTSSLVGTLSNPSSASLITALARLTISGPTSVLKLAVTTAATTQPKPVVLHGQQQGTHGLKQPHPSSHPAASAAAQASSSVPTQPAQGTTAQSAAGVSLPTTSTSSLAVTLSNPSSASLITALARLTISGPSSVLKLPVTTAATTQPKPVVLHGQQQGTLGMKRARPYSDPAALALSPPTKRKSTWAAALAGTLSNPSSASLITSLARPRVSHRTSVLKLPVTAAATTQPKTVVLHGQQQGTRGVKRARPYSDPAALALSPPTKKKLNWAAALAGTLSNPSSASLITSLARPRVSRRTSLRKLPVTAAATTQPKPVVLHGQQQGTRGLKWARLYSDPAALALSTPTKRKFNWAAALAGTLSNTSSACLITSLARTSVSRRTSLRKLAVMAAAITQPKPVVLHGQQQGTRTLRRVRRYSHPAASAAAQASSSAPRQPAQGTTAHSPAGVSLPTTSTSSLAGTLSNPSSSSPHDAHAASSDSTAAKVKRLR</sequence>
<feature type="region of interest" description="Disordered" evidence="1">
    <location>
        <begin position="492"/>
        <end position="543"/>
    </location>
</feature>
<feature type="region of interest" description="Disordered" evidence="1">
    <location>
        <begin position="702"/>
        <end position="761"/>
    </location>
</feature>
<reference evidence="2 3" key="1">
    <citation type="submission" date="2023-05" db="EMBL/GenBank/DDBJ databases">
        <title>B98-5 Cell Line De Novo Hybrid Assembly: An Optical Mapping Approach.</title>
        <authorList>
            <person name="Kananen K."/>
            <person name="Auerbach J.A."/>
            <person name="Kautto E."/>
            <person name="Blachly J.S."/>
        </authorList>
    </citation>
    <scope>NUCLEOTIDE SEQUENCE [LARGE SCALE GENOMIC DNA]</scope>
    <source>
        <strain evidence="2">B95-8</strain>
        <tissue evidence="2">Cell line</tissue>
    </source>
</reference>
<keyword evidence="3" id="KW-1185">Reference proteome</keyword>
<protein>
    <submittedName>
        <fullName evidence="2">Uncharacterized protein</fullName>
    </submittedName>
</protein>
<feature type="region of interest" description="Disordered" evidence="1">
    <location>
        <begin position="610"/>
        <end position="635"/>
    </location>
</feature>
<gene>
    <name evidence="2" type="ORF">P7K49_029609</name>
</gene>
<feature type="compositionally biased region" description="Low complexity" evidence="1">
    <location>
        <begin position="1303"/>
        <end position="1337"/>
    </location>
</feature>
<proteinExistence type="predicted"/>
<feature type="region of interest" description="Disordered" evidence="1">
    <location>
        <begin position="1271"/>
        <end position="1343"/>
    </location>
</feature>